<reference evidence="3 4" key="1">
    <citation type="submission" date="2012-11" db="EMBL/GenBank/DDBJ databases">
        <title>FINISHED of Natronococcus occultus SP4, DSM 3396.</title>
        <authorList>
            <consortium name="DOE Joint Genome Institute"/>
            <person name="Eisen J."/>
            <person name="Huntemann M."/>
            <person name="Wei C.-L."/>
            <person name="Han J."/>
            <person name="Detter J.C."/>
            <person name="Han C."/>
            <person name="Tapia R."/>
            <person name="Chen A."/>
            <person name="Kyrpides N."/>
            <person name="Mavromatis K."/>
            <person name="Markowitz V."/>
            <person name="Szeto E."/>
            <person name="Ivanova N."/>
            <person name="Mikhailova N."/>
            <person name="Ovchinnikova G."/>
            <person name="Pagani I."/>
            <person name="Pati A."/>
            <person name="Goodwin L."/>
            <person name="Nordberg H.P."/>
            <person name="Cantor M.N."/>
            <person name="Hua S.X."/>
            <person name="Woyke T."/>
            <person name="Eisen J."/>
            <person name="Klenk H.-P."/>
            <person name="Klenk H.-P."/>
        </authorList>
    </citation>
    <scope>NUCLEOTIDE SEQUENCE [LARGE SCALE GENOMIC DNA]</scope>
    <source>
        <strain evidence="3 4">SP4</strain>
    </source>
</reference>
<feature type="compositionally biased region" description="Basic and acidic residues" evidence="1">
    <location>
        <begin position="109"/>
        <end position="121"/>
    </location>
</feature>
<dbReference type="eggNOG" id="arCOG10701">
    <property type="taxonomic scope" value="Archaea"/>
</dbReference>
<dbReference type="GeneID" id="14404228"/>
<feature type="transmembrane region" description="Helical" evidence="2">
    <location>
        <begin position="15"/>
        <end position="33"/>
    </location>
</feature>
<keyword evidence="2" id="KW-1133">Transmembrane helix</keyword>
<keyword evidence="4" id="KW-1185">Reference proteome</keyword>
<accession>L0JVL3</accession>
<dbReference type="HOGENOM" id="CLU_2044478_0_0_2"/>
<evidence type="ECO:0000313" key="3">
    <source>
        <dbReference type="EMBL" id="AGB35893.1"/>
    </source>
</evidence>
<protein>
    <submittedName>
        <fullName evidence="3">Uncharacterized protein</fullName>
    </submittedName>
</protein>
<dbReference type="STRING" id="694430.Natoc_0010"/>
<keyword evidence="2" id="KW-0472">Membrane</keyword>
<dbReference type="AlphaFoldDB" id="L0JVL3"/>
<name>L0JVL3_9EURY</name>
<gene>
    <name evidence="3" type="ORF">Natoc_0010</name>
</gene>
<dbReference type="Proteomes" id="UP000010878">
    <property type="component" value="Chromosome"/>
</dbReference>
<proteinExistence type="predicted"/>
<evidence type="ECO:0000256" key="2">
    <source>
        <dbReference type="SAM" id="Phobius"/>
    </source>
</evidence>
<dbReference type="EMBL" id="CP003929">
    <property type="protein sequence ID" value="AGB35893.1"/>
    <property type="molecule type" value="Genomic_DNA"/>
</dbReference>
<keyword evidence="2" id="KW-0812">Transmembrane</keyword>
<dbReference type="OrthoDB" id="202242at2157"/>
<sequence length="121" mass="13571">MALQRMLSGDPAKSSKLYIGIGLLSLAKAIVVYKDRNRFRRELIDAALFLGVGITLRKYSQLKAEKREEIESQIPDWLASAAQSEAARRGVRSVAKRKLGEESEPEPEPTFRDRARAAISR</sequence>
<evidence type="ECO:0000313" key="4">
    <source>
        <dbReference type="Proteomes" id="UP000010878"/>
    </source>
</evidence>
<dbReference type="RefSeq" id="WP_015319351.1">
    <property type="nucleotide sequence ID" value="NC_019974.1"/>
</dbReference>
<feature type="region of interest" description="Disordered" evidence="1">
    <location>
        <begin position="93"/>
        <end position="121"/>
    </location>
</feature>
<dbReference type="KEGG" id="nou:Natoc_0010"/>
<organism evidence="3 4">
    <name type="scientific">Natronococcus occultus SP4</name>
    <dbReference type="NCBI Taxonomy" id="694430"/>
    <lineage>
        <taxon>Archaea</taxon>
        <taxon>Methanobacteriati</taxon>
        <taxon>Methanobacteriota</taxon>
        <taxon>Stenosarchaea group</taxon>
        <taxon>Halobacteria</taxon>
        <taxon>Halobacteriales</taxon>
        <taxon>Natrialbaceae</taxon>
        <taxon>Natronococcus</taxon>
    </lineage>
</organism>
<evidence type="ECO:0000256" key="1">
    <source>
        <dbReference type="SAM" id="MobiDB-lite"/>
    </source>
</evidence>